<dbReference type="PROSITE" id="PS51462">
    <property type="entry name" value="NUDIX"/>
    <property type="match status" value="1"/>
</dbReference>
<gene>
    <name evidence="2" type="ORF">GZH47_12585</name>
</gene>
<dbReference type="InterPro" id="IPR000086">
    <property type="entry name" value="NUDIX_hydrolase_dom"/>
</dbReference>
<evidence type="ECO:0000313" key="2">
    <source>
        <dbReference type="EMBL" id="QHW31595.1"/>
    </source>
</evidence>
<dbReference type="GO" id="GO:0004452">
    <property type="term" value="F:isopentenyl-diphosphate delta-isomerase activity"/>
    <property type="evidence" value="ECO:0007669"/>
    <property type="project" value="TreeGrafter"/>
</dbReference>
<dbReference type="KEGG" id="prz:GZH47_12585"/>
<dbReference type="PANTHER" id="PTHR10885">
    <property type="entry name" value="ISOPENTENYL-DIPHOSPHATE DELTA-ISOMERASE"/>
    <property type="match status" value="1"/>
</dbReference>
<dbReference type="PANTHER" id="PTHR10885:SF20">
    <property type="entry name" value="NUDIX HYDROLASE DOMAIN-CONTAINING PROTEIN"/>
    <property type="match status" value="1"/>
</dbReference>
<dbReference type="GO" id="GO:0005737">
    <property type="term" value="C:cytoplasm"/>
    <property type="evidence" value="ECO:0007669"/>
    <property type="project" value="TreeGrafter"/>
</dbReference>
<keyword evidence="3" id="KW-1185">Reference proteome</keyword>
<evidence type="ECO:0000313" key="3">
    <source>
        <dbReference type="Proteomes" id="UP000479114"/>
    </source>
</evidence>
<organism evidence="2 3">
    <name type="scientific">Paenibacillus rhizovicinus</name>
    <dbReference type="NCBI Taxonomy" id="2704463"/>
    <lineage>
        <taxon>Bacteria</taxon>
        <taxon>Bacillati</taxon>
        <taxon>Bacillota</taxon>
        <taxon>Bacilli</taxon>
        <taxon>Bacillales</taxon>
        <taxon>Paenibacillaceae</taxon>
        <taxon>Paenibacillus</taxon>
    </lineage>
</organism>
<dbReference type="CDD" id="cd04692">
    <property type="entry name" value="NUDIX_Hydrolase"/>
    <property type="match status" value="1"/>
</dbReference>
<dbReference type="Pfam" id="PF00293">
    <property type="entry name" value="NUDIX"/>
    <property type="match status" value="1"/>
</dbReference>
<dbReference type="Gene3D" id="3.90.79.10">
    <property type="entry name" value="Nucleoside Triphosphate Pyrophosphohydrolase"/>
    <property type="match status" value="1"/>
</dbReference>
<evidence type="ECO:0000259" key="1">
    <source>
        <dbReference type="PROSITE" id="PS51462"/>
    </source>
</evidence>
<reference evidence="2 3" key="1">
    <citation type="submission" date="2020-02" db="EMBL/GenBank/DDBJ databases">
        <title>Paenibacillus sp. nov., isolated from rhizosphere soil of tomato.</title>
        <authorList>
            <person name="Weon H.-Y."/>
            <person name="Lee S.A."/>
        </authorList>
    </citation>
    <scope>NUCLEOTIDE SEQUENCE [LARGE SCALE GENOMIC DNA]</scope>
    <source>
        <strain evidence="2 3">14171R-81</strain>
    </source>
</reference>
<protein>
    <submittedName>
        <fullName evidence="2">NUDIX domain-containing protein</fullName>
    </submittedName>
</protein>
<dbReference type="RefSeq" id="WP_162640401.1">
    <property type="nucleotide sequence ID" value="NZ_CP048286.1"/>
</dbReference>
<name>A0A6C0NZD0_9BACL</name>
<dbReference type="InterPro" id="IPR015797">
    <property type="entry name" value="NUDIX_hydrolase-like_dom_sf"/>
</dbReference>
<dbReference type="AlphaFoldDB" id="A0A6C0NZD0"/>
<proteinExistence type="predicted"/>
<accession>A0A6C0NZD0</accession>
<dbReference type="Proteomes" id="UP000479114">
    <property type="component" value="Chromosome"/>
</dbReference>
<dbReference type="EMBL" id="CP048286">
    <property type="protein sequence ID" value="QHW31595.1"/>
    <property type="molecule type" value="Genomic_DNA"/>
</dbReference>
<sequence>MSGHSQAGGGEEERFDYYDEHGVWLGTAPRSEVHARGLWHRSIHCWLARREGDRRLVLFQQRAPGKDTFPGSFDITAAGHLAAGETMRDAAREIEEELGAAIPFESLLSLGEARKESAGVAKGLAFLDREISGVYGYVYPGPLSSLTLQQDEVSGVYEAELEAMIALFDGRRQHARAAGFRLDNEGRAVDAEAEVKASDFVPRPASYYRDVFQALLHLL</sequence>
<dbReference type="GO" id="GO:0009240">
    <property type="term" value="P:isopentenyl diphosphate biosynthetic process"/>
    <property type="evidence" value="ECO:0007669"/>
    <property type="project" value="TreeGrafter"/>
</dbReference>
<dbReference type="SUPFAM" id="SSF55811">
    <property type="entry name" value="Nudix"/>
    <property type="match status" value="1"/>
</dbReference>
<feature type="domain" description="Nudix hydrolase" evidence="1">
    <location>
        <begin position="38"/>
        <end position="182"/>
    </location>
</feature>